<reference evidence="2" key="1">
    <citation type="submission" date="2019-06" db="EMBL/GenBank/DDBJ databases">
        <title>Alistipes onderdonkii subsp. vulgaris subsp. nov., Alistipes dispar sp. nov. and Alistipes communis sp. nov., isolated from human faeces, and creation of Alistipes onderdonkii subsp. onderdonkii subsp. nov.</title>
        <authorList>
            <person name="Sakamoto M."/>
            <person name="Ikeyama N."/>
            <person name="Ogata Y."/>
            <person name="Suda W."/>
            <person name="Iino T."/>
            <person name="Hattori M."/>
            <person name="Ohkuma M."/>
        </authorList>
    </citation>
    <scope>NUCLEOTIDE SEQUENCE [LARGE SCALE GENOMIC DNA]</scope>
    <source>
        <strain evidence="2">5CBH24</strain>
    </source>
</reference>
<name>A0A4Y1WY58_9BACT</name>
<evidence type="ECO:0000313" key="1">
    <source>
        <dbReference type="EMBL" id="BBL05209.1"/>
    </source>
</evidence>
<keyword evidence="2" id="KW-1185">Reference proteome</keyword>
<organism evidence="1 2">
    <name type="scientific">Alistipes communis</name>
    <dbReference type="NCBI Taxonomy" id="2585118"/>
    <lineage>
        <taxon>Bacteria</taxon>
        <taxon>Pseudomonadati</taxon>
        <taxon>Bacteroidota</taxon>
        <taxon>Bacteroidia</taxon>
        <taxon>Bacteroidales</taxon>
        <taxon>Rikenellaceae</taxon>
        <taxon>Alistipes</taxon>
    </lineage>
</organism>
<sequence>MSDILSADQSFADDAFDVGLPVIEFGTYRGIRNDSPVAVILQSPLRDVQRLAYFLRAESFLPCGRGYFTIQFRYGDRQAAQTLSQFQIGVVFHHGYFHKSNVL</sequence>
<dbReference type="KEGG" id="acou:A5CBH24_25220"/>
<dbReference type="EMBL" id="AP019735">
    <property type="protein sequence ID" value="BBL05209.1"/>
    <property type="molecule type" value="Genomic_DNA"/>
</dbReference>
<protein>
    <submittedName>
        <fullName evidence="1">Uncharacterized protein</fullName>
    </submittedName>
</protein>
<accession>A0A4Y1WY58</accession>
<gene>
    <name evidence="1" type="ORF">A5CBH24_25220</name>
</gene>
<dbReference type="AlphaFoldDB" id="A0A4Y1WY58"/>
<evidence type="ECO:0000313" key="2">
    <source>
        <dbReference type="Proteomes" id="UP000318946"/>
    </source>
</evidence>
<dbReference type="Proteomes" id="UP000318946">
    <property type="component" value="Chromosome"/>
</dbReference>
<proteinExistence type="predicted"/>